<dbReference type="EMBL" id="CP034337">
    <property type="protein sequence ID" value="AZL72315.1"/>
    <property type="molecule type" value="Genomic_DNA"/>
</dbReference>
<reference evidence="11 12" key="1">
    <citation type="submission" date="2018-12" db="EMBL/GenBank/DDBJ databases">
        <authorList>
            <person name="Li S."/>
            <person name="Yang R."/>
            <person name="Chen G."/>
            <person name="Zou L."/>
            <person name="Zhang C."/>
            <person name="Chen Y."/>
            <person name="Liu Z."/>
            <person name="Li Y."/>
            <person name="Yan Y."/>
            <person name="Huang M."/>
            <person name="Chen T."/>
        </authorList>
    </citation>
    <scope>NUCLEOTIDE SEQUENCE [LARGE SCALE GENOMIC DNA]</scope>
    <source>
        <strain evidence="11 12">2014</strain>
    </source>
</reference>
<evidence type="ECO:0000256" key="9">
    <source>
        <dbReference type="ARBA" id="ARBA00048173"/>
    </source>
</evidence>
<evidence type="ECO:0000313" key="11">
    <source>
        <dbReference type="EMBL" id="AZL72315.1"/>
    </source>
</evidence>
<evidence type="ECO:0000313" key="12">
    <source>
        <dbReference type="Proteomes" id="UP000272622"/>
    </source>
</evidence>
<keyword evidence="6" id="KW-0695">RNA-directed DNA polymerase</keyword>
<dbReference type="Pfam" id="PF13365">
    <property type="entry name" value="Trypsin_2"/>
    <property type="match status" value="1"/>
</dbReference>
<evidence type="ECO:0000256" key="1">
    <source>
        <dbReference type="ARBA" id="ARBA00012493"/>
    </source>
</evidence>
<evidence type="ECO:0000256" key="6">
    <source>
        <dbReference type="ARBA" id="ARBA00022918"/>
    </source>
</evidence>
<evidence type="ECO:0000256" key="4">
    <source>
        <dbReference type="ARBA" id="ARBA00022723"/>
    </source>
</evidence>
<keyword evidence="7" id="KW-0051">Antiviral defense</keyword>
<comment type="catalytic activity">
    <reaction evidence="9">
        <text>DNA(n) + a 2'-deoxyribonucleoside 5'-triphosphate = DNA(n+1) + diphosphate</text>
        <dbReference type="Rhea" id="RHEA:22508"/>
        <dbReference type="Rhea" id="RHEA-COMP:17339"/>
        <dbReference type="Rhea" id="RHEA-COMP:17340"/>
        <dbReference type="ChEBI" id="CHEBI:33019"/>
        <dbReference type="ChEBI" id="CHEBI:61560"/>
        <dbReference type="ChEBI" id="CHEBI:173112"/>
        <dbReference type="EC" id="2.7.7.49"/>
    </reaction>
</comment>
<dbReference type="RefSeq" id="WP_125462604.1">
    <property type="nucleotide sequence ID" value="NZ_CP034337.1"/>
</dbReference>
<dbReference type="SUPFAM" id="SSF50494">
    <property type="entry name" value="Trypsin-like serine proteases"/>
    <property type="match status" value="1"/>
</dbReference>
<gene>
    <name evidence="11" type="ORF">EI693_04110</name>
</gene>
<proteinExistence type="inferred from homology"/>
<keyword evidence="12" id="KW-1185">Reference proteome</keyword>
<evidence type="ECO:0000256" key="2">
    <source>
        <dbReference type="ARBA" id="ARBA00022679"/>
    </source>
</evidence>
<dbReference type="InterPro" id="IPR043504">
    <property type="entry name" value="Peptidase_S1_PA_chymotrypsin"/>
</dbReference>
<dbReference type="EC" id="2.7.7.49" evidence="1"/>
<keyword evidence="5" id="KW-0460">Magnesium</keyword>
<dbReference type="Gene3D" id="2.40.10.10">
    <property type="entry name" value="Trypsin-like serine proteases"/>
    <property type="match status" value="2"/>
</dbReference>
<dbReference type="PRINTS" id="PR00866">
    <property type="entry name" value="RNADNAPOLMS"/>
</dbReference>
<dbReference type="PANTHER" id="PTHR34047:SF7">
    <property type="entry name" value="RNA-DIRECTED DNA POLYMERASE"/>
    <property type="match status" value="1"/>
</dbReference>
<keyword evidence="4" id="KW-0479">Metal-binding</keyword>
<dbReference type="InterPro" id="IPR009003">
    <property type="entry name" value="Peptidase_S1_PA"/>
</dbReference>
<sequence length="550" mass="62222">MNTPILQQCRSVDHLSAALGTNYKKISYFYYDLDSTKISYYEPFLIPKKSGGTRQILAPKPQLKNLQKKLQDLLEDLFKPHACAHGFISERSICTNATPHTRKKYVFNIDLQDFFSSITFARIFGLLISKPYSIEKSVASVVAHLCTVNGHLPQGAPTSPIISNMICRTLDRQLTLLAVANRAAYSRYADDITFSFYSPQEHTSSELVKFEKNSGNYFALPGEILSQIISRNKFKINPKKTRLQDRFERQIVTGLVVNKKINVRREFVRTTCAMMHSIESFGLASSQARYEIENPGSQSKVENVILGKILHIKNVASFASPVYKRLARRFNRLELSLKAPLSSTNEDNFDAKYCNWVNRRCWVIDNNDTISQGTGFMIQENFLITCAHVADGAKELEVYRACDETKYTAWVLGTYPQVDVAILKIQNSPGIFEEFHSRETPRKLNIGDNLHVLGFPKFKSNTKTVWINKAKLIGHTIVHNSNVNYIDKELYGGNSGGPVLDEDGALIGIVIKGNNDTDKVSDIYVDHSAFLDFQHVLDCLKLLKEKYSTT</sequence>
<evidence type="ECO:0000256" key="5">
    <source>
        <dbReference type="ARBA" id="ARBA00022842"/>
    </source>
</evidence>
<dbReference type="Proteomes" id="UP000272622">
    <property type="component" value="Chromosome"/>
</dbReference>
<name>A0ABN5TC11_9PSED</name>
<evidence type="ECO:0000256" key="7">
    <source>
        <dbReference type="ARBA" id="ARBA00023118"/>
    </source>
</evidence>
<dbReference type="InterPro" id="IPR051083">
    <property type="entry name" value="GrpII_Intron_Splice-Mob/Def"/>
</dbReference>
<keyword evidence="3" id="KW-0548">Nucleotidyltransferase</keyword>
<dbReference type="PROSITE" id="PS50878">
    <property type="entry name" value="RT_POL"/>
    <property type="match status" value="1"/>
</dbReference>
<dbReference type="InterPro" id="IPR000477">
    <property type="entry name" value="RT_dom"/>
</dbReference>
<dbReference type="InterPro" id="IPR043502">
    <property type="entry name" value="DNA/RNA_pol_sf"/>
</dbReference>
<evidence type="ECO:0000256" key="3">
    <source>
        <dbReference type="ARBA" id="ARBA00022695"/>
    </source>
</evidence>
<protein>
    <recommendedName>
        <fullName evidence="1">RNA-directed DNA polymerase</fullName>
        <ecNumber evidence="1">2.7.7.49</ecNumber>
    </recommendedName>
</protein>
<dbReference type="SUPFAM" id="SSF56672">
    <property type="entry name" value="DNA/RNA polymerases"/>
    <property type="match status" value="1"/>
</dbReference>
<dbReference type="Pfam" id="PF00078">
    <property type="entry name" value="RVT_1"/>
    <property type="match status" value="1"/>
</dbReference>
<evidence type="ECO:0000256" key="8">
    <source>
        <dbReference type="ARBA" id="ARBA00034120"/>
    </source>
</evidence>
<organism evidence="11 12">
    <name type="scientific">Pseudomonas oryziphila</name>
    <dbReference type="NCBI Taxonomy" id="2894079"/>
    <lineage>
        <taxon>Bacteria</taxon>
        <taxon>Pseudomonadati</taxon>
        <taxon>Pseudomonadota</taxon>
        <taxon>Gammaproteobacteria</taxon>
        <taxon>Pseudomonadales</taxon>
        <taxon>Pseudomonadaceae</taxon>
        <taxon>Pseudomonas</taxon>
    </lineage>
</organism>
<dbReference type="CDD" id="cd03487">
    <property type="entry name" value="RT_Bac_retron_II"/>
    <property type="match status" value="1"/>
</dbReference>
<accession>A0ABN5TC11</accession>
<feature type="domain" description="Reverse transcriptase" evidence="10">
    <location>
        <begin position="27"/>
        <end position="257"/>
    </location>
</feature>
<dbReference type="InterPro" id="IPR000123">
    <property type="entry name" value="Reverse_transcriptase_msDNA"/>
</dbReference>
<dbReference type="PANTHER" id="PTHR34047">
    <property type="entry name" value="NUCLEAR INTRON MATURASE 1, MITOCHONDRIAL-RELATED"/>
    <property type="match status" value="1"/>
</dbReference>
<keyword evidence="2" id="KW-0808">Transferase</keyword>
<comment type="similarity">
    <text evidence="8">Belongs to the bacterial reverse transcriptase family.</text>
</comment>
<evidence type="ECO:0000259" key="10">
    <source>
        <dbReference type="PROSITE" id="PS50878"/>
    </source>
</evidence>